<dbReference type="OrthoDB" id="3014581at2759"/>
<organism evidence="4 5">
    <name type="scientific">Periconia macrospinosa</name>
    <dbReference type="NCBI Taxonomy" id="97972"/>
    <lineage>
        <taxon>Eukaryota</taxon>
        <taxon>Fungi</taxon>
        <taxon>Dikarya</taxon>
        <taxon>Ascomycota</taxon>
        <taxon>Pezizomycotina</taxon>
        <taxon>Dothideomycetes</taxon>
        <taxon>Pleosporomycetidae</taxon>
        <taxon>Pleosporales</taxon>
        <taxon>Massarineae</taxon>
        <taxon>Periconiaceae</taxon>
        <taxon>Periconia</taxon>
    </lineage>
</organism>
<dbReference type="AlphaFoldDB" id="A0A2V1EAM6"/>
<evidence type="ECO:0008006" key="6">
    <source>
        <dbReference type="Google" id="ProtNLM"/>
    </source>
</evidence>
<accession>A0A2V1EAM6</accession>
<dbReference type="STRING" id="97972.A0A2V1EAM6"/>
<dbReference type="PANTHER" id="PTHR31001:SF90">
    <property type="entry name" value="CENTROMERE DNA-BINDING PROTEIN COMPLEX CBF3 SUBUNIT B"/>
    <property type="match status" value="1"/>
</dbReference>
<proteinExistence type="predicted"/>
<reference evidence="4 5" key="1">
    <citation type="journal article" date="2018" name="Sci. Rep.">
        <title>Comparative genomics provides insights into the lifestyle and reveals functional heterogeneity of dark septate endophytic fungi.</title>
        <authorList>
            <person name="Knapp D.G."/>
            <person name="Nemeth J.B."/>
            <person name="Barry K."/>
            <person name="Hainaut M."/>
            <person name="Henrissat B."/>
            <person name="Johnson J."/>
            <person name="Kuo A."/>
            <person name="Lim J.H.P."/>
            <person name="Lipzen A."/>
            <person name="Nolan M."/>
            <person name="Ohm R.A."/>
            <person name="Tamas L."/>
            <person name="Grigoriev I.V."/>
            <person name="Spatafora J.W."/>
            <person name="Nagy L.G."/>
            <person name="Kovacs G.M."/>
        </authorList>
    </citation>
    <scope>NUCLEOTIDE SEQUENCE [LARGE SCALE GENOMIC DNA]</scope>
    <source>
        <strain evidence="4 5">DSE2036</strain>
    </source>
</reference>
<evidence type="ECO:0000256" key="2">
    <source>
        <dbReference type="ARBA" id="ARBA00023242"/>
    </source>
</evidence>
<feature type="region of interest" description="Disordered" evidence="3">
    <location>
        <begin position="259"/>
        <end position="282"/>
    </location>
</feature>
<name>A0A2V1EAM6_9PLEO</name>
<evidence type="ECO:0000256" key="1">
    <source>
        <dbReference type="ARBA" id="ARBA00004123"/>
    </source>
</evidence>
<protein>
    <recommendedName>
        <fullName evidence="6">Transcription factor domain-containing protein</fullName>
    </recommendedName>
</protein>
<dbReference type="EMBL" id="KZ805309">
    <property type="protein sequence ID" value="PVI06410.1"/>
    <property type="molecule type" value="Genomic_DNA"/>
</dbReference>
<dbReference type="GO" id="GO:0005634">
    <property type="term" value="C:nucleus"/>
    <property type="evidence" value="ECO:0007669"/>
    <property type="project" value="UniProtKB-SubCell"/>
</dbReference>
<keyword evidence="5" id="KW-1185">Reference proteome</keyword>
<evidence type="ECO:0000313" key="5">
    <source>
        <dbReference type="Proteomes" id="UP000244855"/>
    </source>
</evidence>
<evidence type="ECO:0000256" key="3">
    <source>
        <dbReference type="SAM" id="MobiDB-lite"/>
    </source>
</evidence>
<comment type="subcellular location">
    <subcellularLocation>
        <location evidence="1">Nucleus</location>
    </subcellularLocation>
</comment>
<evidence type="ECO:0000313" key="4">
    <source>
        <dbReference type="EMBL" id="PVI06410.1"/>
    </source>
</evidence>
<dbReference type="CDD" id="cd12148">
    <property type="entry name" value="fungal_TF_MHR"/>
    <property type="match status" value="1"/>
</dbReference>
<gene>
    <name evidence="4" type="ORF">DM02DRAFT_609983</name>
</gene>
<dbReference type="InterPro" id="IPR050613">
    <property type="entry name" value="Sec_Metabolite_Reg"/>
</dbReference>
<sequence length="370" mass="41141">MASKFNGLARGTYQCHPRQMMTNKPLNVDDEDVVDDMPRIAKPLSQPTSMSYFLLRIRLNEIARNLVDRTPFICATTGGPSLDVVMDIDTQMQQLHNDIPSFFALPPAEISKTYNIEYAKALTIARQGSDFDALFHSQRCRLHLPFARRGYTEPEYAPSRDLCIQSARLIIRNETAYYKSGLGEGGCRYVPLFYSMTVFFACTVLLMDYSYTQSSLQREKQKVEICDAVRLLEMVRSESELAAHFMDTMVAALQKHGITPVGKSPTQQPRPTPPLYDASPSHPDIAVSMAPPASELQHTSYAGTMADTALTSLSVLGSNTIAAQELDSSFMTVNNGSSDLNELVRSLDHGVDVDTIDWDDIFVGLGPTFR</sequence>
<dbReference type="Proteomes" id="UP000244855">
    <property type="component" value="Unassembled WGS sequence"/>
</dbReference>
<dbReference type="PANTHER" id="PTHR31001">
    <property type="entry name" value="UNCHARACTERIZED TRANSCRIPTIONAL REGULATORY PROTEIN"/>
    <property type="match status" value="1"/>
</dbReference>
<keyword evidence="2" id="KW-0539">Nucleus</keyword>